<evidence type="ECO:0000313" key="4">
    <source>
        <dbReference type="EMBL" id="TMO74066.1"/>
    </source>
</evidence>
<dbReference type="Gene3D" id="3.30.2350.10">
    <property type="entry name" value="Pseudouridine synthase"/>
    <property type="match status" value="1"/>
</dbReference>
<dbReference type="InterPro" id="IPR006508">
    <property type="entry name" value="PsdUridine_synth_RluA-like"/>
</dbReference>
<dbReference type="EMBL" id="PNBX01000046">
    <property type="protein sequence ID" value="TMO68068.1"/>
    <property type="molecule type" value="Genomic_DNA"/>
</dbReference>
<dbReference type="InterPro" id="IPR006145">
    <property type="entry name" value="PsdUridine_synth_RsuA/RluA"/>
</dbReference>
<dbReference type="Pfam" id="PF00849">
    <property type="entry name" value="PseudoU_synth_2"/>
    <property type="match status" value="1"/>
</dbReference>
<dbReference type="SUPFAM" id="SSF55120">
    <property type="entry name" value="Pseudouridine synthase"/>
    <property type="match status" value="1"/>
</dbReference>
<organism evidence="3 6">
    <name type="scientific">Pseudoalteromonas aurantia</name>
    <dbReference type="NCBI Taxonomy" id="43654"/>
    <lineage>
        <taxon>Bacteria</taxon>
        <taxon>Pseudomonadati</taxon>
        <taxon>Pseudomonadota</taxon>
        <taxon>Gammaproteobacteria</taxon>
        <taxon>Alteromonadales</taxon>
        <taxon>Pseudoalteromonadaceae</taxon>
        <taxon>Pseudoalteromonas</taxon>
    </lineage>
</organism>
<dbReference type="InterPro" id="IPR050188">
    <property type="entry name" value="RluA_PseudoU_synthase"/>
</dbReference>
<dbReference type="RefSeq" id="WP_138591990.1">
    <property type="nucleotide sequence ID" value="NZ_PNBW01000051.1"/>
</dbReference>
<dbReference type="InterPro" id="IPR020103">
    <property type="entry name" value="PsdUridine_synth_cat_dom_sf"/>
</dbReference>
<dbReference type="AlphaFoldDB" id="A0A5S3V891"/>
<dbReference type="EMBL" id="PNBW01000051">
    <property type="protein sequence ID" value="TMO74066.1"/>
    <property type="molecule type" value="Genomic_DNA"/>
</dbReference>
<evidence type="ECO:0000259" key="2">
    <source>
        <dbReference type="Pfam" id="PF00849"/>
    </source>
</evidence>
<dbReference type="OrthoDB" id="9807829at2"/>
<keyword evidence="5" id="KW-1185">Reference proteome</keyword>
<evidence type="ECO:0000313" key="5">
    <source>
        <dbReference type="Proteomes" id="UP000307164"/>
    </source>
</evidence>
<name>A0A5S3V891_9GAMM</name>
<evidence type="ECO:0000256" key="1">
    <source>
        <dbReference type="ARBA" id="ARBA00010876"/>
    </source>
</evidence>
<dbReference type="GO" id="GO:0000455">
    <property type="term" value="P:enzyme-directed rRNA pseudouridine synthesis"/>
    <property type="evidence" value="ECO:0007669"/>
    <property type="project" value="TreeGrafter"/>
</dbReference>
<evidence type="ECO:0000313" key="6">
    <source>
        <dbReference type="Proteomes" id="UP000307217"/>
    </source>
</evidence>
<dbReference type="GO" id="GO:0003723">
    <property type="term" value="F:RNA binding"/>
    <property type="evidence" value="ECO:0007669"/>
    <property type="project" value="InterPro"/>
</dbReference>
<dbReference type="CDD" id="cd02869">
    <property type="entry name" value="PseudoU_synth_RluA_like"/>
    <property type="match status" value="1"/>
</dbReference>
<dbReference type="PROSITE" id="PS01129">
    <property type="entry name" value="PSI_RLU"/>
    <property type="match status" value="1"/>
</dbReference>
<sequence length="221" mass="24982">MTKFEIIADECDFIVAIKPAGISFHSEGGAGFVVQLEAQLKIKLFAVHRLDKVTSGLLIFAKSSTVASQLSELFANREIDKVYLALIANKPNKKQGWIKGDMSKARRGAHKLLKSVDNPAITRFYTMSIEAGLRGVILKPYTGKTHQLRVAMKSISAPIFGDELYGSEKADRVYLHAYALRFQWHGQIYNYQAIPCEGEKFMKLINHEVFSKWNSPWSLEW</sequence>
<comment type="caution">
    <text evidence="3">The sequence shown here is derived from an EMBL/GenBank/DDBJ whole genome shotgun (WGS) entry which is preliminary data.</text>
</comment>
<dbReference type="GO" id="GO:0140098">
    <property type="term" value="F:catalytic activity, acting on RNA"/>
    <property type="evidence" value="ECO:0007669"/>
    <property type="project" value="UniProtKB-ARBA"/>
</dbReference>
<dbReference type="Proteomes" id="UP000307217">
    <property type="component" value="Unassembled WGS sequence"/>
</dbReference>
<dbReference type="PANTHER" id="PTHR21600">
    <property type="entry name" value="MITOCHONDRIAL RNA PSEUDOURIDINE SYNTHASE"/>
    <property type="match status" value="1"/>
</dbReference>
<dbReference type="GO" id="GO:0009982">
    <property type="term" value="F:pseudouridine synthase activity"/>
    <property type="evidence" value="ECO:0007669"/>
    <property type="project" value="InterPro"/>
</dbReference>
<evidence type="ECO:0000313" key="3">
    <source>
        <dbReference type="EMBL" id="TMO68068.1"/>
    </source>
</evidence>
<feature type="domain" description="Pseudouridine synthase RsuA/RluA-like" evidence="2">
    <location>
        <begin position="12"/>
        <end position="153"/>
    </location>
</feature>
<proteinExistence type="inferred from homology"/>
<dbReference type="Proteomes" id="UP000307164">
    <property type="component" value="Unassembled WGS sequence"/>
</dbReference>
<comment type="similarity">
    <text evidence="1">Belongs to the pseudouridine synthase RluA family.</text>
</comment>
<reference evidence="5 6" key="2">
    <citation type="submission" date="2019-06" db="EMBL/GenBank/DDBJ databases">
        <title>Co-occurence of chitin degradation, pigmentation and bioactivity in marine Pseudoalteromonas.</title>
        <authorList>
            <person name="Sonnenschein E.C."/>
            <person name="Bech P.K."/>
        </authorList>
    </citation>
    <scope>NUCLEOTIDE SEQUENCE [LARGE SCALE GENOMIC DNA]</scope>
    <source>
        <strain evidence="6">S3790</strain>
        <strain evidence="5">S3895</strain>
    </source>
</reference>
<accession>A0A5S3V891</accession>
<dbReference type="NCBIfam" id="TIGR01621">
    <property type="entry name" value="RluA-like"/>
    <property type="match status" value="1"/>
</dbReference>
<reference evidence="3" key="3">
    <citation type="submission" date="2019-09" db="EMBL/GenBank/DDBJ databases">
        <title>Co-occurence of chitin degradation, pigmentation and bioactivity in marine Pseudoalteromonas.</title>
        <authorList>
            <person name="Sonnenschein E.C."/>
            <person name="Bech P.K."/>
        </authorList>
    </citation>
    <scope>NUCLEOTIDE SEQUENCE</scope>
    <source>
        <strain evidence="3">S3790</strain>
        <strain evidence="4">S3895</strain>
    </source>
</reference>
<dbReference type="PANTHER" id="PTHR21600:SF87">
    <property type="entry name" value="RNA PSEUDOURIDYLATE SYNTHASE DOMAIN-CONTAINING PROTEIN 1"/>
    <property type="match status" value="1"/>
</dbReference>
<gene>
    <name evidence="3" type="ORF">CWC19_11420</name>
    <name evidence="4" type="ORF">CWC20_11575</name>
</gene>
<dbReference type="InterPro" id="IPR006224">
    <property type="entry name" value="PsdUridine_synth_RluA-like_CS"/>
</dbReference>
<reference evidence="5 6" key="1">
    <citation type="submission" date="2018-01" db="EMBL/GenBank/DDBJ databases">
        <authorList>
            <person name="Paulsen S."/>
            <person name="Gram L.K."/>
        </authorList>
    </citation>
    <scope>NUCLEOTIDE SEQUENCE [LARGE SCALE GENOMIC DNA]</scope>
    <source>
        <strain evidence="3 6">S3790</strain>
        <strain evidence="4 5">S3895</strain>
    </source>
</reference>
<protein>
    <submittedName>
        <fullName evidence="3">TIGR01621 family pseudouridine synthase</fullName>
    </submittedName>
</protein>